<dbReference type="PANTHER" id="PTHR10443">
    <property type="entry name" value="MICROSOMAL DIPEPTIDASE"/>
    <property type="match status" value="1"/>
</dbReference>
<evidence type="ECO:0000313" key="2">
    <source>
        <dbReference type="EMBL" id="SFK34696.1"/>
    </source>
</evidence>
<proteinExistence type="predicted"/>
<dbReference type="Pfam" id="PF01244">
    <property type="entry name" value="Peptidase_M19"/>
    <property type="match status" value="1"/>
</dbReference>
<dbReference type="Proteomes" id="UP000199598">
    <property type="component" value="Unassembled WGS sequence"/>
</dbReference>
<dbReference type="InterPro" id="IPR008257">
    <property type="entry name" value="Pept_M19"/>
</dbReference>
<feature type="transmembrane region" description="Helical" evidence="1">
    <location>
        <begin position="6"/>
        <end position="24"/>
    </location>
</feature>
<comment type="caution">
    <text evidence="2">The sequence shown here is derived from an EMBL/GenBank/DDBJ whole genome shotgun (WGS) entry which is preliminary data.</text>
</comment>
<dbReference type="PANTHER" id="PTHR10443:SF12">
    <property type="entry name" value="DIPEPTIDASE"/>
    <property type="match status" value="1"/>
</dbReference>
<keyword evidence="1" id="KW-1133">Transmembrane helix</keyword>
<accession>A0A1I3YU01</accession>
<evidence type="ECO:0000313" key="3">
    <source>
        <dbReference type="Proteomes" id="UP000199598"/>
    </source>
</evidence>
<gene>
    <name evidence="2" type="ORF">SAMN04488518_104200</name>
</gene>
<name>A0A1I3YU01_9HYPH</name>
<keyword evidence="1" id="KW-0472">Membrane</keyword>
<sequence>MGFSYLKVGLGAVVIVAAAGYGIIRSGYIAQYVDQSQNQIVEHTPYSISADAQALHDKLRIADLHNDVLLWGRNISQESEIGHSDLPRFKKGNVGVQIFTSVTKSPRGQNYKKNSAEAFDNITLLGWLQSWPSNALNKLSERALLQAQRLYDLEKKHPDEITVVHDREELEAVLKARAQGSKIIAGILGTEGGHALDGDIKNLDRLYEGGLRLMGLQHFFDNKLGGSLHGQSKAGLTDFGKDVVRLMEKKEMIVDVAHSSPAVVEDVLAMATRPIVVSHTGVKGICDTPRNLTDDQVRAISAKGGLIGIGFWDAAACDISPKGVAASIDYAVSIAGIDHVALGSDFDGSVTTAFDTSEYAVLTQELLKRGFTEKQIAAVMGENIIRFLLENLPQGQSEEETLASSN</sequence>
<dbReference type="Gene3D" id="3.20.20.140">
    <property type="entry name" value="Metal-dependent hydrolases"/>
    <property type="match status" value="1"/>
</dbReference>
<dbReference type="RefSeq" id="WP_093518831.1">
    <property type="nucleotide sequence ID" value="NZ_FOSK01000004.1"/>
</dbReference>
<dbReference type="InterPro" id="IPR032466">
    <property type="entry name" value="Metal_Hydrolase"/>
</dbReference>
<reference evidence="2 3" key="1">
    <citation type="submission" date="2016-10" db="EMBL/GenBank/DDBJ databases">
        <authorList>
            <person name="Varghese N."/>
            <person name="Submissions S."/>
        </authorList>
    </citation>
    <scope>NUCLEOTIDE SEQUENCE [LARGE SCALE GENOMIC DNA]</scope>
    <source>
        <strain evidence="2 3">DSM 16392</strain>
    </source>
</reference>
<evidence type="ECO:0000256" key="1">
    <source>
        <dbReference type="SAM" id="Phobius"/>
    </source>
</evidence>
<keyword evidence="3" id="KW-1185">Reference proteome</keyword>
<dbReference type="CDD" id="cd01301">
    <property type="entry name" value="rDP_like"/>
    <property type="match status" value="1"/>
</dbReference>
<organism evidence="2 3">
    <name type="scientific">Pseudovibrio ascidiaceicola</name>
    <dbReference type="NCBI Taxonomy" id="285279"/>
    <lineage>
        <taxon>Bacteria</taxon>
        <taxon>Pseudomonadati</taxon>
        <taxon>Pseudomonadota</taxon>
        <taxon>Alphaproteobacteria</taxon>
        <taxon>Hyphomicrobiales</taxon>
        <taxon>Stappiaceae</taxon>
        <taxon>Pseudovibrio</taxon>
    </lineage>
</organism>
<keyword evidence="1" id="KW-0812">Transmembrane</keyword>
<dbReference type="SUPFAM" id="SSF51556">
    <property type="entry name" value="Metallo-dependent hydrolases"/>
    <property type="match status" value="1"/>
</dbReference>
<dbReference type="PROSITE" id="PS51365">
    <property type="entry name" value="RENAL_DIPEPTIDASE_2"/>
    <property type="match status" value="1"/>
</dbReference>
<dbReference type="EMBL" id="FOSK01000004">
    <property type="protein sequence ID" value="SFK34696.1"/>
    <property type="molecule type" value="Genomic_DNA"/>
</dbReference>
<protein>
    <submittedName>
        <fullName evidence="2">Zn-dependent dipeptidase, dipeptidase homolog</fullName>
    </submittedName>
</protein>